<keyword evidence="3" id="KW-1185">Reference proteome</keyword>
<dbReference type="HOGENOM" id="CLU_1115852_0_0_1"/>
<reference evidence="2 3" key="1">
    <citation type="submission" date="2014-04" db="EMBL/GenBank/DDBJ databases">
        <title>Evolutionary Origins and Diversification of the Mycorrhizal Mutualists.</title>
        <authorList>
            <consortium name="DOE Joint Genome Institute"/>
            <consortium name="Mycorrhizal Genomics Consortium"/>
            <person name="Kohler A."/>
            <person name="Kuo A."/>
            <person name="Nagy L.G."/>
            <person name="Floudas D."/>
            <person name="Copeland A."/>
            <person name="Barry K.W."/>
            <person name="Cichocki N."/>
            <person name="Veneault-Fourrey C."/>
            <person name="LaButti K."/>
            <person name="Lindquist E.A."/>
            <person name="Lipzen A."/>
            <person name="Lundell T."/>
            <person name="Morin E."/>
            <person name="Murat C."/>
            <person name="Riley R."/>
            <person name="Ohm R."/>
            <person name="Sun H."/>
            <person name="Tunlid A."/>
            <person name="Henrissat B."/>
            <person name="Grigoriev I.V."/>
            <person name="Hibbett D.S."/>
            <person name="Martin F."/>
        </authorList>
    </citation>
    <scope>NUCLEOTIDE SEQUENCE [LARGE SCALE GENOMIC DNA]</scope>
    <source>
        <strain evidence="2 3">FD-317 M1</strain>
    </source>
</reference>
<evidence type="ECO:0000313" key="3">
    <source>
        <dbReference type="Proteomes" id="UP000053593"/>
    </source>
</evidence>
<dbReference type="EMBL" id="KN834798">
    <property type="protein sequence ID" value="KIK56465.1"/>
    <property type="molecule type" value="Genomic_DNA"/>
</dbReference>
<protein>
    <submittedName>
        <fullName evidence="2">Uncharacterized protein</fullName>
    </submittedName>
</protein>
<evidence type="ECO:0000256" key="1">
    <source>
        <dbReference type="SAM" id="MobiDB-lite"/>
    </source>
</evidence>
<feature type="region of interest" description="Disordered" evidence="1">
    <location>
        <begin position="209"/>
        <end position="249"/>
    </location>
</feature>
<gene>
    <name evidence="2" type="ORF">GYMLUDRAFT_247957</name>
</gene>
<sequence>MTLFDEETILELYLLTLNRHPLCTKKPKKCFPMMMYPDSLINFYKPQDGMYSYYMYHPGYTVYVVRTWLLDALKLAKLALVYLHDYWYCSVNCPEFALETLAIVEDMFHIPAFQKNHCQCTLKGWALFYEDHEVISKSVAKWNLDFLQLPCIPLDTRTHEATLIVYTNEVVGELNTFPDKPKFSYDSLSPLLVLADKYLEAKMGTVPPIFSETKAPSSPPPADNDNDNEEDGLLMLLQKLPSPSKSTSF</sequence>
<organism evidence="2 3">
    <name type="scientific">Collybiopsis luxurians FD-317 M1</name>
    <dbReference type="NCBI Taxonomy" id="944289"/>
    <lineage>
        <taxon>Eukaryota</taxon>
        <taxon>Fungi</taxon>
        <taxon>Dikarya</taxon>
        <taxon>Basidiomycota</taxon>
        <taxon>Agaricomycotina</taxon>
        <taxon>Agaricomycetes</taxon>
        <taxon>Agaricomycetidae</taxon>
        <taxon>Agaricales</taxon>
        <taxon>Marasmiineae</taxon>
        <taxon>Omphalotaceae</taxon>
        <taxon>Collybiopsis</taxon>
        <taxon>Collybiopsis luxurians</taxon>
    </lineage>
</organism>
<dbReference type="Proteomes" id="UP000053593">
    <property type="component" value="Unassembled WGS sequence"/>
</dbReference>
<accession>A0A0D0B0A4</accession>
<proteinExistence type="predicted"/>
<evidence type="ECO:0000313" key="2">
    <source>
        <dbReference type="EMBL" id="KIK56465.1"/>
    </source>
</evidence>
<name>A0A0D0B0A4_9AGAR</name>
<dbReference type="AlphaFoldDB" id="A0A0D0B0A4"/>